<dbReference type="InterPro" id="IPR052907">
    <property type="entry name" value="Beta-lactamase/esterase"/>
</dbReference>
<sequence>MTQVQGYFDPRFEIVRELFAAQQQDEQARGSALCVTVGGETVLDLWQGVMDKDNQQVWEQDTLVNVFSCTKPLGAVALLQQVEAGKAGLDSPLAEIWPEFAQAGKASLTVRHALSHRSGMSAISETLPPEALFDWQTMANALAAQDPWWKPNEAHGYAPVTYAWLLGEPLRRLSGERPGAYIHEHLCTPLGMDFFVGVPDAELPRVAHVSRLRNQYGDQYARALFASMGQPDGLSFKAFGNPSSMMVSTNKREWQQAEILSANGTGNARSLARFWQVMAHGGSLGGVKLLDAELVREMQKEHSQGMDRTLLAPTRFGLGVMLEQEYEGGGFGMGPQAYGHPGAGGSLGFCDPDAQVGFGYVTNTMGPYVLMDPRALELSRAVHAVLRSVD</sequence>
<evidence type="ECO:0000313" key="2">
    <source>
        <dbReference type="EMBL" id="KKO09666.1"/>
    </source>
</evidence>
<reference evidence="2" key="1">
    <citation type="journal article" date="2015" name="Nature">
        <title>Complex archaea that bridge the gap between prokaryotes and eukaryotes.</title>
        <authorList>
            <person name="Spang A."/>
            <person name="Saw J.H."/>
            <person name="Jorgensen S.L."/>
            <person name="Zaremba-Niedzwiedzka K."/>
            <person name="Martijn J."/>
            <person name="Lind A.E."/>
            <person name="van Eijk R."/>
            <person name="Schleper C."/>
            <person name="Guy L."/>
            <person name="Ettema T.J."/>
        </authorList>
    </citation>
    <scope>NUCLEOTIDE SEQUENCE</scope>
</reference>
<dbReference type="Gene3D" id="3.40.710.10">
    <property type="entry name" value="DD-peptidase/beta-lactamase superfamily"/>
    <property type="match status" value="1"/>
</dbReference>
<dbReference type="AlphaFoldDB" id="A0A0F9VX89"/>
<dbReference type="PANTHER" id="PTHR43319:SF3">
    <property type="entry name" value="BETA-LACTAMASE-RELATED DOMAIN-CONTAINING PROTEIN"/>
    <property type="match status" value="1"/>
</dbReference>
<dbReference type="Pfam" id="PF00144">
    <property type="entry name" value="Beta-lactamase"/>
    <property type="match status" value="1"/>
</dbReference>
<dbReference type="InterPro" id="IPR001466">
    <property type="entry name" value="Beta-lactam-related"/>
</dbReference>
<dbReference type="SUPFAM" id="SSF56601">
    <property type="entry name" value="beta-lactamase/transpeptidase-like"/>
    <property type="match status" value="1"/>
</dbReference>
<evidence type="ECO:0000259" key="1">
    <source>
        <dbReference type="Pfam" id="PF00144"/>
    </source>
</evidence>
<dbReference type="InterPro" id="IPR012338">
    <property type="entry name" value="Beta-lactam/transpept-like"/>
</dbReference>
<name>A0A0F9VX89_9ZZZZ</name>
<accession>A0A0F9VX89</accession>
<proteinExistence type="predicted"/>
<dbReference type="EMBL" id="LAZR01000006">
    <property type="protein sequence ID" value="KKO09666.1"/>
    <property type="molecule type" value="Genomic_DNA"/>
</dbReference>
<feature type="domain" description="Beta-lactamase-related" evidence="1">
    <location>
        <begin position="15"/>
        <end position="373"/>
    </location>
</feature>
<protein>
    <recommendedName>
        <fullName evidence="1">Beta-lactamase-related domain-containing protein</fullName>
    </recommendedName>
</protein>
<comment type="caution">
    <text evidence="2">The sequence shown here is derived from an EMBL/GenBank/DDBJ whole genome shotgun (WGS) entry which is preliminary data.</text>
</comment>
<organism evidence="2">
    <name type="scientific">marine sediment metagenome</name>
    <dbReference type="NCBI Taxonomy" id="412755"/>
    <lineage>
        <taxon>unclassified sequences</taxon>
        <taxon>metagenomes</taxon>
        <taxon>ecological metagenomes</taxon>
    </lineage>
</organism>
<dbReference type="PANTHER" id="PTHR43319">
    <property type="entry name" value="BETA-LACTAMASE-RELATED"/>
    <property type="match status" value="1"/>
</dbReference>
<gene>
    <name evidence="2" type="ORF">LCGC14_0031600</name>
</gene>